<reference evidence="2 3" key="1">
    <citation type="submission" date="2021-03" db="EMBL/GenBank/DDBJ databases">
        <title>Sequencing the genomes of 1000 actinobacteria strains.</title>
        <authorList>
            <person name="Klenk H.-P."/>
        </authorList>
    </citation>
    <scope>NUCLEOTIDE SEQUENCE [LARGE SCALE GENOMIC DNA]</scope>
    <source>
        <strain evidence="2 3">DSM 46670</strain>
    </source>
</reference>
<dbReference type="EMBL" id="JAGINW010000001">
    <property type="protein sequence ID" value="MBP2326892.1"/>
    <property type="molecule type" value="Genomic_DNA"/>
</dbReference>
<feature type="region of interest" description="Disordered" evidence="1">
    <location>
        <begin position="123"/>
        <end position="154"/>
    </location>
</feature>
<gene>
    <name evidence="2" type="ORF">JOF56_007277</name>
</gene>
<evidence type="ECO:0000313" key="3">
    <source>
        <dbReference type="Proteomes" id="UP001519332"/>
    </source>
</evidence>
<dbReference type="RefSeq" id="WP_209643907.1">
    <property type="nucleotide sequence ID" value="NZ_JAGINW010000001.1"/>
</dbReference>
<name>A0ABS4TR63_9PSEU</name>
<organism evidence="2 3">
    <name type="scientific">Kibdelosporangium banguiense</name>
    <dbReference type="NCBI Taxonomy" id="1365924"/>
    <lineage>
        <taxon>Bacteria</taxon>
        <taxon>Bacillati</taxon>
        <taxon>Actinomycetota</taxon>
        <taxon>Actinomycetes</taxon>
        <taxon>Pseudonocardiales</taxon>
        <taxon>Pseudonocardiaceae</taxon>
        <taxon>Kibdelosporangium</taxon>
    </lineage>
</organism>
<dbReference type="Proteomes" id="UP001519332">
    <property type="component" value="Unassembled WGS sequence"/>
</dbReference>
<keyword evidence="3" id="KW-1185">Reference proteome</keyword>
<evidence type="ECO:0000256" key="1">
    <source>
        <dbReference type="SAM" id="MobiDB-lite"/>
    </source>
</evidence>
<comment type="caution">
    <text evidence="2">The sequence shown here is derived from an EMBL/GenBank/DDBJ whole genome shotgun (WGS) entry which is preliminary data.</text>
</comment>
<evidence type="ECO:0008006" key="4">
    <source>
        <dbReference type="Google" id="ProtNLM"/>
    </source>
</evidence>
<evidence type="ECO:0000313" key="2">
    <source>
        <dbReference type="EMBL" id="MBP2326892.1"/>
    </source>
</evidence>
<feature type="compositionally biased region" description="Basic and acidic residues" evidence="1">
    <location>
        <begin position="1"/>
        <end position="10"/>
    </location>
</feature>
<feature type="region of interest" description="Disordered" evidence="1">
    <location>
        <begin position="1"/>
        <end position="21"/>
    </location>
</feature>
<sequence>MWQVDKRAEQADSGTSRTVGGLPSSVLSAAGNQAVVRMAAAQPRIVAQMSELGTVFHTVTGFLSGQELEGSVGVDGVNDPRDVAIVTRMLLMAGYVGLDIDAEITQFQREVLKWSKPDGRIDPGGRTFKALKEHQPKSSGKANPWGDPQPDTAAAPAGIEEQLRRLEELSAKPTTNSSNDEETNSVRKQLVSGIAAARAMVETVTDPAKKAEYFRRLNAVAPFYSQGYNEKIIGNAPKLTCNLTVASMCLEQLGKSAADYTDPYGTLAAIKTWATGDIESSYHKQMDFSRLADFMQLVAVAEKLGKVANPTDEQINAARIEAISWVDDGYPVLQALFRGFGVSAETKSHDRGTELSAIGAANTLGAGGIWDRIDRREAAARGGQPDDASVVEAGRAYDAKDAVVRGRTVRAEDIELEGYKKWAMDTFVPILNAGRPVAVGQWNHWMRLEAIDDDVVTIDDPSSGTRSNRKFAWEEARAVGLFWISLVVKL</sequence>
<proteinExistence type="predicted"/>
<protein>
    <recommendedName>
        <fullName evidence="4">Peptidoglycan binding domain-containing protein</fullName>
    </recommendedName>
</protein>
<accession>A0ABS4TR63</accession>